<sequence length="371" mass="42981">MKEVRFSVSEESNTLLAQFNGQNIELPALWLRERCQDEYHLDKVSKQRFFDPHQLSEDLSIKKIESIIPEEKLTISFSDDYTGTYDINEFYADFDMWDGTPATKSWLSDTDKSAFFVQYDDLTSEKGLLNALEIFLAYGLIIVNGVPERPNAVLEVAERFGNVRQTNFGKHFEVYTRPDSNDLAYRSVSLGPHTDNPYRDPMPGVQLLHCIQNETTGGLSTLVDSLSVIEQLRKEDPYGVELLSTIPVRYRHYDQDVDLIERRTMIKLDSANRVEGVAYSPRLDFLPLLEPEKLKVFHRARQRLGQLFSDPRFEWRFKLEPGQLQMFHNTRVLHGRTAFDPNEGHRHLQGAYIDLDEPKGRYVSLKKKISI</sequence>
<dbReference type="Pfam" id="PF06155">
    <property type="entry name" value="GBBH-like_N"/>
    <property type="match status" value="1"/>
</dbReference>
<evidence type="ECO:0000256" key="1">
    <source>
        <dbReference type="ARBA" id="ARBA00001954"/>
    </source>
</evidence>
<dbReference type="InterPro" id="IPR010376">
    <property type="entry name" value="GBBH-like_N"/>
</dbReference>
<evidence type="ECO:0000313" key="10">
    <source>
        <dbReference type="Proteomes" id="UP000604161"/>
    </source>
</evidence>
<name>A0ABR8NYE5_9GAMM</name>
<keyword evidence="4 9" id="KW-0223">Dioxygenase</keyword>
<dbReference type="Pfam" id="PF02668">
    <property type="entry name" value="TauD"/>
    <property type="match status" value="1"/>
</dbReference>
<accession>A0ABR8NYE5</accession>
<dbReference type="Proteomes" id="UP000604161">
    <property type="component" value="Unassembled WGS sequence"/>
</dbReference>
<keyword evidence="10" id="KW-1185">Reference proteome</keyword>
<dbReference type="InterPro" id="IPR003819">
    <property type="entry name" value="TauD/TfdA-like"/>
</dbReference>
<comment type="cofactor">
    <cofactor evidence="1">
        <name>Fe(2+)</name>
        <dbReference type="ChEBI" id="CHEBI:29033"/>
    </cofactor>
</comment>
<reference evidence="9 10" key="1">
    <citation type="submission" date="2020-09" db="EMBL/GenBank/DDBJ databases">
        <title>Marinomonas sp. nov., isolated from the cysticercosis algae of Qingdao, China.</title>
        <authorList>
            <person name="Sun X."/>
        </authorList>
    </citation>
    <scope>NUCLEOTIDE SEQUENCE [LARGE SCALE GENOMIC DNA]</scope>
    <source>
        <strain evidence="9 10">SM2066</strain>
    </source>
</reference>
<evidence type="ECO:0000256" key="3">
    <source>
        <dbReference type="ARBA" id="ARBA00022723"/>
    </source>
</evidence>
<dbReference type="EMBL" id="JACYFC010000002">
    <property type="protein sequence ID" value="MBD5771044.1"/>
    <property type="molecule type" value="Genomic_DNA"/>
</dbReference>
<dbReference type="GO" id="GO:0051213">
    <property type="term" value="F:dioxygenase activity"/>
    <property type="evidence" value="ECO:0007669"/>
    <property type="project" value="UniProtKB-KW"/>
</dbReference>
<keyword evidence="6" id="KW-0408">Iron</keyword>
<dbReference type="PANTHER" id="PTHR10696">
    <property type="entry name" value="GAMMA-BUTYROBETAINE HYDROXYLASE-RELATED"/>
    <property type="match status" value="1"/>
</dbReference>
<feature type="domain" description="Gamma-butyrobetaine hydroxylase-like N-terminal" evidence="8">
    <location>
        <begin position="9"/>
        <end position="85"/>
    </location>
</feature>
<evidence type="ECO:0000259" key="8">
    <source>
        <dbReference type="Pfam" id="PF06155"/>
    </source>
</evidence>
<dbReference type="InterPro" id="IPR038492">
    <property type="entry name" value="GBBH-like_N_sf"/>
</dbReference>
<dbReference type="SUPFAM" id="SSF51197">
    <property type="entry name" value="Clavaminate synthase-like"/>
    <property type="match status" value="1"/>
</dbReference>
<dbReference type="RefSeq" id="WP_191594399.1">
    <property type="nucleotide sequence ID" value="NZ_JACYFC010000002.1"/>
</dbReference>
<dbReference type="InterPro" id="IPR042098">
    <property type="entry name" value="TauD-like_sf"/>
</dbReference>
<protein>
    <submittedName>
        <fullName evidence="9">TauD/TfdA family dioxygenase</fullName>
    </submittedName>
</protein>
<evidence type="ECO:0000313" key="9">
    <source>
        <dbReference type="EMBL" id="MBD5771044.1"/>
    </source>
</evidence>
<evidence type="ECO:0000256" key="4">
    <source>
        <dbReference type="ARBA" id="ARBA00022964"/>
    </source>
</evidence>
<dbReference type="Gene3D" id="3.60.130.10">
    <property type="entry name" value="Clavaminate synthase-like"/>
    <property type="match status" value="1"/>
</dbReference>
<comment type="caution">
    <text evidence="9">The sequence shown here is derived from an EMBL/GenBank/DDBJ whole genome shotgun (WGS) entry which is preliminary data.</text>
</comment>
<evidence type="ECO:0000259" key="7">
    <source>
        <dbReference type="Pfam" id="PF02668"/>
    </source>
</evidence>
<evidence type="ECO:0000256" key="6">
    <source>
        <dbReference type="ARBA" id="ARBA00023004"/>
    </source>
</evidence>
<dbReference type="InterPro" id="IPR050411">
    <property type="entry name" value="AlphaKG_dependent_hydroxylases"/>
</dbReference>
<dbReference type="Gene3D" id="3.30.2020.30">
    <property type="match status" value="1"/>
</dbReference>
<organism evidence="9 10">
    <name type="scientific">Marinomonas colpomeniae</name>
    <dbReference type="NCBI Taxonomy" id="2774408"/>
    <lineage>
        <taxon>Bacteria</taxon>
        <taxon>Pseudomonadati</taxon>
        <taxon>Pseudomonadota</taxon>
        <taxon>Gammaproteobacteria</taxon>
        <taxon>Oceanospirillales</taxon>
        <taxon>Oceanospirillaceae</taxon>
        <taxon>Marinomonas</taxon>
    </lineage>
</organism>
<feature type="domain" description="TauD/TfdA-like" evidence="7">
    <location>
        <begin position="128"/>
        <end position="352"/>
    </location>
</feature>
<gene>
    <name evidence="9" type="ORF">IF202_08255</name>
</gene>
<dbReference type="CDD" id="cd00250">
    <property type="entry name" value="CAS_like"/>
    <property type="match status" value="1"/>
</dbReference>
<comment type="similarity">
    <text evidence="2">Belongs to the gamma-BBH/TMLD family.</text>
</comment>
<keyword evidence="3" id="KW-0479">Metal-binding</keyword>
<proteinExistence type="inferred from homology"/>
<evidence type="ECO:0000256" key="2">
    <source>
        <dbReference type="ARBA" id="ARBA00008654"/>
    </source>
</evidence>
<evidence type="ECO:0000256" key="5">
    <source>
        <dbReference type="ARBA" id="ARBA00023002"/>
    </source>
</evidence>
<dbReference type="PANTHER" id="PTHR10696:SF25">
    <property type="entry name" value="OXIDOREDUCTASE AIM17-RELATED"/>
    <property type="match status" value="1"/>
</dbReference>
<keyword evidence="5" id="KW-0560">Oxidoreductase</keyword>